<gene>
    <name evidence="2" type="ORF">EYF80_041108</name>
</gene>
<keyword evidence="3" id="KW-1185">Reference proteome</keyword>
<feature type="compositionally biased region" description="Basic and acidic residues" evidence="1">
    <location>
        <begin position="1"/>
        <end position="20"/>
    </location>
</feature>
<dbReference type="Proteomes" id="UP000314294">
    <property type="component" value="Unassembled WGS sequence"/>
</dbReference>
<protein>
    <submittedName>
        <fullName evidence="2">Uncharacterized protein</fullName>
    </submittedName>
</protein>
<comment type="caution">
    <text evidence="2">The sequence shown here is derived from an EMBL/GenBank/DDBJ whole genome shotgun (WGS) entry which is preliminary data.</text>
</comment>
<accession>A0A4Z2G6B7</accession>
<feature type="region of interest" description="Disordered" evidence="1">
    <location>
        <begin position="1"/>
        <end position="27"/>
    </location>
</feature>
<proteinExistence type="predicted"/>
<dbReference type="AlphaFoldDB" id="A0A4Z2G6B7"/>
<sequence>MGRRGVEVRTAESREKEREGAAAGRLTGRQVKTQHLRLVKEKIHMAEEAGTISHAPAVSQSCDKRDENDFVASGVNVPILRKMRNSNAGSLVGRGGGAALM</sequence>
<evidence type="ECO:0000313" key="3">
    <source>
        <dbReference type="Proteomes" id="UP000314294"/>
    </source>
</evidence>
<organism evidence="2 3">
    <name type="scientific">Liparis tanakae</name>
    <name type="common">Tanaka's snailfish</name>
    <dbReference type="NCBI Taxonomy" id="230148"/>
    <lineage>
        <taxon>Eukaryota</taxon>
        <taxon>Metazoa</taxon>
        <taxon>Chordata</taxon>
        <taxon>Craniata</taxon>
        <taxon>Vertebrata</taxon>
        <taxon>Euteleostomi</taxon>
        <taxon>Actinopterygii</taxon>
        <taxon>Neopterygii</taxon>
        <taxon>Teleostei</taxon>
        <taxon>Neoteleostei</taxon>
        <taxon>Acanthomorphata</taxon>
        <taxon>Eupercaria</taxon>
        <taxon>Perciformes</taxon>
        <taxon>Cottioidei</taxon>
        <taxon>Cottales</taxon>
        <taxon>Liparidae</taxon>
        <taxon>Liparis</taxon>
    </lineage>
</organism>
<reference evidence="2 3" key="1">
    <citation type="submission" date="2019-03" db="EMBL/GenBank/DDBJ databases">
        <title>First draft genome of Liparis tanakae, snailfish: a comprehensive survey of snailfish specific genes.</title>
        <authorList>
            <person name="Kim W."/>
            <person name="Song I."/>
            <person name="Jeong J.-H."/>
            <person name="Kim D."/>
            <person name="Kim S."/>
            <person name="Ryu S."/>
            <person name="Song J.Y."/>
            <person name="Lee S.K."/>
        </authorList>
    </citation>
    <scope>NUCLEOTIDE SEQUENCE [LARGE SCALE GENOMIC DNA]</scope>
    <source>
        <tissue evidence="2">Muscle</tissue>
    </source>
</reference>
<dbReference type="EMBL" id="SRLO01000685">
    <property type="protein sequence ID" value="TNN48690.1"/>
    <property type="molecule type" value="Genomic_DNA"/>
</dbReference>
<name>A0A4Z2G6B7_9TELE</name>
<evidence type="ECO:0000256" key="1">
    <source>
        <dbReference type="SAM" id="MobiDB-lite"/>
    </source>
</evidence>
<evidence type="ECO:0000313" key="2">
    <source>
        <dbReference type="EMBL" id="TNN48690.1"/>
    </source>
</evidence>